<dbReference type="Proteomes" id="UP001497453">
    <property type="component" value="Chromosome 6"/>
</dbReference>
<feature type="transmembrane region" description="Helical" evidence="2">
    <location>
        <begin position="26"/>
        <end position="43"/>
    </location>
</feature>
<feature type="domain" description="DUF6534" evidence="3">
    <location>
        <begin position="174"/>
        <end position="259"/>
    </location>
</feature>
<gene>
    <name evidence="4" type="ORF">GFSPODELE1_LOCUS8544</name>
</gene>
<evidence type="ECO:0000313" key="5">
    <source>
        <dbReference type="Proteomes" id="UP001497453"/>
    </source>
</evidence>
<dbReference type="Pfam" id="PF20152">
    <property type="entry name" value="DUF6534"/>
    <property type="match status" value="1"/>
</dbReference>
<feature type="region of interest" description="Disordered" evidence="1">
    <location>
        <begin position="316"/>
        <end position="347"/>
    </location>
</feature>
<keyword evidence="2" id="KW-0812">Transmembrane</keyword>
<proteinExistence type="predicted"/>
<organism evidence="4 5">
    <name type="scientific">Somion occarium</name>
    <dbReference type="NCBI Taxonomy" id="3059160"/>
    <lineage>
        <taxon>Eukaryota</taxon>
        <taxon>Fungi</taxon>
        <taxon>Dikarya</taxon>
        <taxon>Basidiomycota</taxon>
        <taxon>Agaricomycotina</taxon>
        <taxon>Agaricomycetes</taxon>
        <taxon>Polyporales</taxon>
        <taxon>Cerrenaceae</taxon>
        <taxon>Somion</taxon>
    </lineage>
</organism>
<feature type="transmembrane region" description="Helical" evidence="2">
    <location>
        <begin position="236"/>
        <end position="255"/>
    </location>
</feature>
<dbReference type="InterPro" id="IPR045339">
    <property type="entry name" value="DUF6534"/>
</dbReference>
<evidence type="ECO:0000256" key="2">
    <source>
        <dbReference type="SAM" id="Phobius"/>
    </source>
</evidence>
<feature type="transmembrane region" description="Helical" evidence="2">
    <location>
        <begin position="201"/>
        <end position="230"/>
    </location>
</feature>
<feature type="transmembrane region" description="Helical" evidence="2">
    <location>
        <begin position="168"/>
        <end position="189"/>
    </location>
</feature>
<accession>A0ABP1DZ47</accession>
<evidence type="ECO:0000256" key="1">
    <source>
        <dbReference type="SAM" id="MobiDB-lite"/>
    </source>
</evidence>
<reference evidence="5" key="1">
    <citation type="submission" date="2024-04" db="EMBL/GenBank/DDBJ databases">
        <authorList>
            <person name="Shaw F."/>
            <person name="Minotto A."/>
        </authorList>
    </citation>
    <scope>NUCLEOTIDE SEQUENCE [LARGE SCALE GENOMIC DNA]</scope>
</reference>
<feature type="transmembrane region" description="Helical" evidence="2">
    <location>
        <begin position="126"/>
        <end position="148"/>
    </location>
</feature>
<keyword evidence="2" id="KW-0472">Membrane</keyword>
<evidence type="ECO:0000313" key="4">
    <source>
        <dbReference type="EMBL" id="CAL1711879.1"/>
    </source>
</evidence>
<dbReference type="PANTHER" id="PTHR40465:SF1">
    <property type="entry name" value="DUF6534 DOMAIN-CONTAINING PROTEIN"/>
    <property type="match status" value="1"/>
</dbReference>
<dbReference type="EMBL" id="OZ037949">
    <property type="protein sequence ID" value="CAL1711879.1"/>
    <property type="molecule type" value="Genomic_DNA"/>
</dbReference>
<dbReference type="PANTHER" id="PTHR40465">
    <property type="entry name" value="CHROMOSOME 1, WHOLE GENOME SHOTGUN SEQUENCE"/>
    <property type="match status" value="1"/>
</dbReference>
<feature type="compositionally biased region" description="Basic and acidic residues" evidence="1">
    <location>
        <begin position="333"/>
        <end position="347"/>
    </location>
</feature>
<protein>
    <recommendedName>
        <fullName evidence="3">DUF6534 domain-containing protein</fullName>
    </recommendedName>
</protein>
<keyword evidence="2" id="KW-1133">Transmembrane helix</keyword>
<sequence>MSGTDVVPAIPAIIGELTGPLLLGHLFNWGLFGALTVQVYIYYLAFPRDRDTTKLIVASTYIIELLQTVLSTRDAFRVFGSGWGNMTEMNTVGWLWFSVPVLGSIMSCLAQLFYSWRIWILGRNRWTCGSIILVSLTQCGAGLYSGWFAHHVGDFGKIQTGNYRMVTVWLGGTALCDVIVAVAMIYYLLKNRTGIRQTTTLITKFVTLSIETGASCAILAVIDLALFLAYQHNNYHLAPSIALSKLYSNSLLVVFNARVRLVGGRNSEDTTLSGSVAERYLSDFAAAERTSGTNLTRPIAVAISQNRTTSVQIDLSRETYPMGTPSTRADQSSIKKKDSQHGSVEGR</sequence>
<keyword evidence="5" id="KW-1185">Reference proteome</keyword>
<evidence type="ECO:0000259" key="3">
    <source>
        <dbReference type="Pfam" id="PF20152"/>
    </source>
</evidence>
<name>A0ABP1DZ47_9APHY</name>
<feature type="transmembrane region" description="Helical" evidence="2">
    <location>
        <begin position="93"/>
        <end position="114"/>
    </location>
</feature>